<dbReference type="FunFam" id="3.40.50.80:FF:000001">
    <property type="entry name" value="NADPH--cytochrome P450 reductase 1"/>
    <property type="match status" value="1"/>
</dbReference>
<dbReference type="Pfam" id="PF00175">
    <property type="entry name" value="NAD_binding_1"/>
    <property type="match status" value="1"/>
</dbReference>
<keyword evidence="16" id="KW-1185">Reference proteome</keyword>
<evidence type="ECO:0000313" key="15">
    <source>
        <dbReference type="EMBL" id="MQX17872.1"/>
    </source>
</evidence>
<comment type="cofactor">
    <cofactor evidence="11 12">
        <name>FAD</name>
        <dbReference type="ChEBI" id="CHEBI:57692"/>
    </cofactor>
    <text evidence="11 12">Binds 1 FAD per subunit.</text>
</comment>
<dbReference type="Pfam" id="PF00667">
    <property type="entry name" value="FAD_binding_1"/>
    <property type="match status" value="1"/>
</dbReference>
<dbReference type="InterPro" id="IPR023173">
    <property type="entry name" value="NADPH_Cyt_P450_Rdtase_alpha"/>
</dbReference>
<dbReference type="UniPathway" id="UPA00140">
    <property type="reaction ID" value="UER00207"/>
</dbReference>
<feature type="binding site" evidence="12">
    <location>
        <position position="333"/>
    </location>
    <ligand>
        <name>FAD</name>
        <dbReference type="ChEBI" id="CHEBI:57692"/>
    </ligand>
</feature>
<keyword evidence="4 11" id="KW-0288">FMN</keyword>
<dbReference type="PANTHER" id="PTHR19384">
    <property type="entry name" value="NITRIC OXIDE SYNTHASE-RELATED"/>
    <property type="match status" value="1"/>
</dbReference>
<feature type="domain" description="Flavodoxin-like" evidence="13">
    <location>
        <begin position="74"/>
        <end position="212"/>
    </location>
</feature>
<keyword evidence="7 11" id="KW-0249">Electron transport</keyword>
<feature type="binding site" evidence="12">
    <location>
        <begin position="532"/>
        <end position="533"/>
    </location>
    <ligand>
        <name>NADP(+)</name>
        <dbReference type="ChEBI" id="CHEBI:58349"/>
    </ligand>
</feature>
<comment type="caution">
    <text evidence="15">The sequence shown here is derived from an EMBL/GenBank/DDBJ whole genome shotgun (WGS) entry which is preliminary data.</text>
</comment>
<dbReference type="Proteomes" id="UP000439983">
    <property type="component" value="Unassembled WGS sequence"/>
</dbReference>
<keyword evidence="8 11" id="KW-0560">Oxidoreductase</keyword>
<keyword evidence="5 11" id="KW-0274">FAD</keyword>
<comment type="cofactor">
    <cofactor evidence="11 12">
        <name>FMN</name>
        <dbReference type="ChEBI" id="CHEBI:58210"/>
    </cofactor>
    <text evidence="11 12">Binds 1 FMN per subunit.</text>
</comment>
<reference evidence="15 16" key="1">
    <citation type="journal article" date="2013" name="Genome Biol.">
        <title>Comparative genomics of the core and accessory genomes of 48 Sinorhizobium strains comprising five genospecies.</title>
        <authorList>
            <person name="Sugawara M."/>
            <person name="Epstein B."/>
            <person name="Badgley B.D."/>
            <person name="Unno T."/>
            <person name="Xu L."/>
            <person name="Reese J."/>
            <person name="Gyaneshwar P."/>
            <person name="Denny R."/>
            <person name="Mudge J."/>
            <person name="Bharti A.K."/>
            <person name="Farmer A.D."/>
            <person name="May G.D."/>
            <person name="Woodward J.E."/>
            <person name="Medigue C."/>
            <person name="Vallenet D."/>
            <person name="Lajus A."/>
            <person name="Rouy Z."/>
            <person name="Martinez-Vaz B."/>
            <person name="Tiffin P."/>
            <person name="Young N.D."/>
            <person name="Sadowsky M.J."/>
        </authorList>
    </citation>
    <scope>NUCLEOTIDE SEQUENCE [LARGE SCALE GENOMIC DNA]</scope>
    <source>
        <strain evidence="15 16">USDA4894</strain>
    </source>
</reference>
<evidence type="ECO:0000256" key="8">
    <source>
        <dbReference type="ARBA" id="ARBA00023002"/>
    </source>
</evidence>
<dbReference type="Gene3D" id="2.40.30.10">
    <property type="entry name" value="Translation factors"/>
    <property type="match status" value="1"/>
</dbReference>
<feature type="binding site" evidence="12">
    <location>
        <position position="574"/>
    </location>
    <ligand>
        <name>NADP(+)</name>
        <dbReference type="ChEBI" id="CHEBI:58349"/>
    </ligand>
</feature>
<keyword evidence="9 11" id="KW-0198">Cysteine biosynthesis</keyword>
<dbReference type="GO" id="GO:0019344">
    <property type="term" value="P:cysteine biosynthetic process"/>
    <property type="evidence" value="ECO:0007669"/>
    <property type="project" value="UniProtKB-KW"/>
</dbReference>
<dbReference type="InterPro" id="IPR001709">
    <property type="entry name" value="Flavoprot_Pyr_Nucl_cyt_Rdtase"/>
</dbReference>
<dbReference type="GO" id="GO:0004783">
    <property type="term" value="F:sulfite reductase (NADPH) activity"/>
    <property type="evidence" value="ECO:0007669"/>
    <property type="project" value="UniProtKB-EC"/>
</dbReference>
<evidence type="ECO:0000259" key="13">
    <source>
        <dbReference type="PROSITE" id="PS50902"/>
    </source>
</evidence>
<protein>
    <recommendedName>
        <fullName evidence="11">Sulfite reductase [NADPH] flavoprotein alpha-component</fullName>
        <shortName evidence="11">SiR-FP</shortName>
        <ecNumber evidence="11">1.8.1.2</ecNumber>
    </recommendedName>
</protein>
<keyword evidence="1 11" id="KW-0813">Transport</keyword>
<dbReference type="Gene3D" id="3.40.50.360">
    <property type="match status" value="1"/>
</dbReference>
<feature type="binding site" evidence="12">
    <location>
        <position position="612"/>
    </location>
    <ligand>
        <name>FAD</name>
        <dbReference type="ChEBI" id="CHEBI:57692"/>
    </ligand>
</feature>
<dbReference type="CDD" id="cd06199">
    <property type="entry name" value="SiR"/>
    <property type="match status" value="1"/>
</dbReference>
<dbReference type="PANTHER" id="PTHR19384:SF128">
    <property type="entry name" value="NADPH OXIDOREDUCTASE A"/>
    <property type="match status" value="1"/>
</dbReference>
<dbReference type="EMBL" id="WITC01000108">
    <property type="protein sequence ID" value="MQX17872.1"/>
    <property type="molecule type" value="Genomic_DNA"/>
</dbReference>
<evidence type="ECO:0000313" key="16">
    <source>
        <dbReference type="Proteomes" id="UP000439983"/>
    </source>
</evidence>
<dbReference type="SUPFAM" id="SSF63380">
    <property type="entry name" value="Riboflavin synthase domain-like"/>
    <property type="match status" value="1"/>
</dbReference>
<dbReference type="InterPro" id="IPR017927">
    <property type="entry name" value="FAD-bd_FR_type"/>
</dbReference>
<dbReference type="SUPFAM" id="SSF52343">
    <property type="entry name" value="Ferredoxin reductase-like, C-terminal NADP-linked domain"/>
    <property type="match status" value="1"/>
</dbReference>
<evidence type="ECO:0000256" key="7">
    <source>
        <dbReference type="ARBA" id="ARBA00022982"/>
    </source>
</evidence>
<feature type="binding site" evidence="12">
    <location>
        <begin position="433"/>
        <end position="436"/>
    </location>
    <ligand>
        <name>FAD</name>
        <dbReference type="ChEBI" id="CHEBI:57692"/>
    </ligand>
</feature>
<comment type="subunit">
    <text evidence="11">Alpha(8)-beta(8). The alpha component is a flavoprotein, the beta component is a hemoprotein.</text>
</comment>
<evidence type="ECO:0000256" key="1">
    <source>
        <dbReference type="ARBA" id="ARBA00022448"/>
    </source>
</evidence>
<evidence type="ECO:0000256" key="6">
    <source>
        <dbReference type="ARBA" id="ARBA00022857"/>
    </source>
</evidence>
<feature type="binding site" evidence="12">
    <location>
        <begin position="538"/>
        <end position="542"/>
    </location>
    <ligand>
        <name>NADP(+)</name>
        <dbReference type="ChEBI" id="CHEBI:58349"/>
    </ligand>
</feature>
<dbReference type="GO" id="GO:0050660">
    <property type="term" value="F:flavin adenine dinucleotide binding"/>
    <property type="evidence" value="ECO:0007669"/>
    <property type="project" value="InterPro"/>
</dbReference>
<gene>
    <name evidence="15" type="ORF">GHK62_24920</name>
</gene>
<dbReference type="PIRSF" id="PIRSF000207">
    <property type="entry name" value="SiR-FP_CysJ"/>
    <property type="match status" value="1"/>
</dbReference>
<keyword evidence="2 11" id="KW-0028">Amino-acid biosynthesis</keyword>
<sequence>MTALEFPGPGLTADQWSQISALATSLRPGQALWISGYFAGLDHGARALHGAIPLTPHLAKAETVDVLVANTRSLTILFGSETGNSAALAKKLADTARGKGVEPALIDMADYKPRKLKEEQDLLVITSTQGEGEPPHSAAGFFEFLEGRKAPRLDDLRYAVLALGDSTYEFFCGAGKRLDARFAELGATRLRERVDCDVDYEDLAADWIEKSVAALTLSSRPFGEAATLPSAAPASTPIAAAHDKSNPFSGLVIDNLVLTGRGSSKETRHVELSLDGSGLAFEPGDALGVVARNDPAVVEALLSALQLSGEEPLRIKERETTLGEALAGTLEVTAATPRFLDHWAEITDAKALQGLRGEENTDARTTFLRTNHVVDIIRQFPATGIDAQSFVAGLRPLQPRLYSIASSASAIPDEVHLTVATVRYELNGEERYGVASGHFSQRAEPDTVVPVYVQANPRFRLPGDDTPIIMIGAGTGVAPYRAFMQERETRGAGGRAWLFFGERNFDSDFLYQTEWQGFLKDGVLTRMNVAFSRDGEAKTYVQHRMMEQARDIYAWLEEGAHVYVCGDGAKLAPDVHATLVTIVQQQGGISHAASKEYIGAMQAARRYQIDVY</sequence>
<dbReference type="EC" id="1.8.1.2" evidence="11"/>
<dbReference type="PRINTS" id="PR00369">
    <property type="entry name" value="FLAVODOXIN"/>
</dbReference>
<evidence type="ECO:0000256" key="4">
    <source>
        <dbReference type="ARBA" id="ARBA00022643"/>
    </source>
</evidence>
<organism evidence="15 16">
    <name type="scientific">Sinorhizobium terangae</name>
    <dbReference type="NCBI Taxonomy" id="110322"/>
    <lineage>
        <taxon>Bacteria</taxon>
        <taxon>Pseudomonadati</taxon>
        <taxon>Pseudomonadota</taxon>
        <taxon>Alphaproteobacteria</taxon>
        <taxon>Hyphomicrobiales</taxon>
        <taxon>Rhizobiaceae</taxon>
        <taxon>Sinorhizobium/Ensifer group</taxon>
        <taxon>Sinorhizobium</taxon>
    </lineage>
</organism>
<evidence type="ECO:0000256" key="12">
    <source>
        <dbReference type="PIRSR" id="PIRSR000207-1"/>
    </source>
</evidence>
<keyword evidence="6 11" id="KW-0521">NADP</keyword>
<dbReference type="Pfam" id="PF00258">
    <property type="entry name" value="Flavodoxin_1"/>
    <property type="match status" value="1"/>
</dbReference>
<dbReference type="InterPro" id="IPR039261">
    <property type="entry name" value="FNR_nucleotide-bd"/>
</dbReference>
<dbReference type="InterPro" id="IPR008254">
    <property type="entry name" value="Flavodoxin/NO_synth"/>
</dbReference>
<accession>A0A6N7LJ98</accession>
<dbReference type="SUPFAM" id="SSF52218">
    <property type="entry name" value="Flavoproteins"/>
    <property type="match status" value="1"/>
</dbReference>
<dbReference type="GO" id="GO:0070814">
    <property type="term" value="P:hydrogen sulfide biosynthetic process"/>
    <property type="evidence" value="ECO:0007669"/>
    <property type="project" value="UniProtKB-UniPathway"/>
</dbReference>
<evidence type="ECO:0000259" key="14">
    <source>
        <dbReference type="PROSITE" id="PS51384"/>
    </source>
</evidence>
<name>A0A6N7LJ98_SINTE</name>
<evidence type="ECO:0000256" key="3">
    <source>
        <dbReference type="ARBA" id="ARBA00022630"/>
    </source>
</evidence>
<dbReference type="InterPro" id="IPR010199">
    <property type="entry name" value="CysJ"/>
</dbReference>
<dbReference type="GO" id="GO:0005829">
    <property type="term" value="C:cytosol"/>
    <property type="evidence" value="ECO:0007669"/>
    <property type="project" value="TreeGrafter"/>
</dbReference>
<dbReference type="InterPro" id="IPR003097">
    <property type="entry name" value="CysJ-like_FAD-binding"/>
</dbReference>
<dbReference type="InterPro" id="IPR001433">
    <property type="entry name" value="OxRdtase_FAD/NAD-bd"/>
</dbReference>
<evidence type="ECO:0000256" key="2">
    <source>
        <dbReference type="ARBA" id="ARBA00022605"/>
    </source>
</evidence>
<dbReference type="PRINTS" id="PR00371">
    <property type="entry name" value="FPNCR"/>
</dbReference>
<evidence type="ECO:0000256" key="11">
    <source>
        <dbReference type="PIRNR" id="PIRNR000207"/>
    </source>
</evidence>
<dbReference type="GO" id="GO:0010181">
    <property type="term" value="F:FMN binding"/>
    <property type="evidence" value="ECO:0007669"/>
    <property type="project" value="InterPro"/>
</dbReference>
<comment type="catalytic activity">
    <reaction evidence="10 11">
        <text>hydrogen sulfide + 3 NADP(+) + 3 H2O = sulfite + 3 NADPH + 4 H(+)</text>
        <dbReference type="Rhea" id="RHEA:13801"/>
        <dbReference type="ChEBI" id="CHEBI:15377"/>
        <dbReference type="ChEBI" id="CHEBI:15378"/>
        <dbReference type="ChEBI" id="CHEBI:17359"/>
        <dbReference type="ChEBI" id="CHEBI:29919"/>
        <dbReference type="ChEBI" id="CHEBI:57783"/>
        <dbReference type="ChEBI" id="CHEBI:58349"/>
        <dbReference type="EC" id="1.8.1.2"/>
    </reaction>
</comment>
<feature type="domain" description="FAD-binding FR-type" evidence="14">
    <location>
        <begin position="245"/>
        <end position="462"/>
    </location>
</feature>
<feature type="binding site" evidence="12">
    <location>
        <position position="424"/>
    </location>
    <ligand>
        <name>FAD</name>
        <dbReference type="ChEBI" id="CHEBI:57692"/>
    </ligand>
</feature>
<dbReference type="PROSITE" id="PS51384">
    <property type="entry name" value="FAD_FR"/>
    <property type="match status" value="1"/>
</dbReference>
<dbReference type="PROSITE" id="PS50902">
    <property type="entry name" value="FLAVODOXIN_LIKE"/>
    <property type="match status" value="1"/>
</dbReference>
<dbReference type="InterPro" id="IPR001094">
    <property type="entry name" value="Flavdoxin-like"/>
</dbReference>
<dbReference type="InterPro" id="IPR017938">
    <property type="entry name" value="Riboflavin_synthase-like_b-brl"/>
</dbReference>
<proteinExistence type="predicted"/>
<feature type="binding site" evidence="12">
    <location>
        <begin position="127"/>
        <end position="130"/>
    </location>
    <ligand>
        <name>FMN</name>
        <dbReference type="ChEBI" id="CHEBI:58210"/>
    </ligand>
</feature>
<evidence type="ECO:0000256" key="5">
    <source>
        <dbReference type="ARBA" id="ARBA00022827"/>
    </source>
</evidence>
<dbReference type="InterPro" id="IPR029039">
    <property type="entry name" value="Flavoprotein-like_sf"/>
</dbReference>
<dbReference type="NCBIfam" id="TIGR01931">
    <property type="entry name" value="cysJ"/>
    <property type="match status" value="1"/>
</dbReference>
<dbReference type="RefSeq" id="WP_153441715.1">
    <property type="nucleotide sequence ID" value="NZ_CP121660.1"/>
</dbReference>
<feature type="binding site" evidence="12">
    <location>
        <begin position="400"/>
        <end position="403"/>
    </location>
    <ligand>
        <name>FAD</name>
        <dbReference type="ChEBI" id="CHEBI:57692"/>
    </ligand>
</feature>
<feature type="binding site" evidence="12">
    <location>
        <begin position="163"/>
        <end position="172"/>
    </location>
    <ligand>
        <name>FMN</name>
        <dbReference type="ChEBI" id="CHEBI:58210"/>
    </ligand>
</feature>
<keyword evidence="3 11" id="KW-0285">Flavoprotein</keyword>
<comment type="pathway">
    <text evidence="11">Sulfur metabolism; hydrogen sulfide biosynthesis; hydrogen sulfide from sulfite (NADPH route): step 1/1.</text>
</comment>
<feature type="binding site" evidence="12">
    <location>
        <begin position="418"/>
        <end position="420"/>
    </location>
    <ligand>
        <name>FAD</name>
        <dbReference type="ChEBI" id="CHEBI:57692"/>
    </ligand>
</feature>
<comment type="function">
    <text evidence="11">Component of the sulfite reductase complex that catalyzes the 6-electron reduction of sulfite to sulfide. This is one of several activities required for the biosynthesis of L-cysteine from sulfate. The flavoprotein component catalyzes the electron flow from NADPH -&gt; FAD -&gt; FMN to the hemoprotein component.</text>
</comment>
<dbReference type="Gene3D" id="3.40.50.80">
    <property type="entry name" value="Nucleotide-binding domain of ferredoxin-NADP reductase (FNR) module"/>
    <property type="match status" value="1"/>
</dbReference>
<evidence type="ECO:0000256" key="9">
    <source>
        <dbReference type="ARBA" id="ARBA00023192"/>
    </source>
</evidence>
<dbReference type="AlphaFoldDB" id="A0A6N7LJ98"/>
<evidence type="ECO:0000256" key="10">
    <source>
        <dbReference type="ARBA" id="ARBA00052219"/>
    </source>
</evidence>
<dbReference type="OrthoDB" id="9816402at2"/>
<dbReference type="Gene3D" id="1.20.990.10">
    <property type="entry name" value="NADPH-cytochrome p450 Reductase, Chain A, domain 3"/>
    <property type="match status" value="1"/>
</dbReference>